<evidence type="ECO:0000259" key="1">
    <source>
        <dbReference type="Pfam" id="PF00425"/>
    </source>
</evidence>
<protein>
    <recommendedName>
        <fullName evidence="1">Chorismate-utilising enzyme C-terminal domain-containing protein</fullName>
    </recommendedName>
</protein>
<name>A0A1E5T126_9BACT</name>
<dbReference type="InterPro" id="IPR005801">
    <property type="entry name" value="ADC_synthase"/>
</dbReference>
<dbReference type="STRING" id="1563681.BFP71_16745"/>
<accession>A0A1E5T126</accession>
<dbReference type="InterPro" id="IPR015890">
    <property type="entry name" value="Chorismate_C"/>
</dbReference>
<dbReference type="SUPFAM" id="SSF56322">
    <property type="entry name" value="ADC synthase"/>
    <property type="match status" value="1"/>
</dbReference>
<dbReference type="EMBL" id="MDGQ01000005">
    <property type="protein sequence ID" value="OEK05066.1"/>
    <property type="molecule type" value="Genomic_DNA"/>
</dbReference>
<dbReference type="RefSeq" id="WP_069836570.1">
    <property type="nucleotide sequence ID" value="NZ_MDGQ01000005.1"/>
</dbReference>
<dbReference type="Proteomes" id="UP000095552">
    <property type="component" value="Unassembled WGS sequence"/>
</dbReference>
<sequence length="410" mass="45996">MSVSSNSKTLTHSLSSFTKERILGAALQTAFELKLPVAIWRLPNHTEINLIVGFSKAQSTAKIDLEELPEGFAFAPFNIDEKPAQFIAADFSLSFDFDEVVENQTHDEAATDSTRDSFKNLFKEQLSQESLIPAYHKSSSIAELTNNDYEELVDQGIQAIHEGLFEKIVPARSKTISLKEGFNPIDLLLDLIAEYPRAFVSLVSIPNEGTWMGATPEVLIEKSEHSFKTVALAGTQPFDIDKKLIDTAWTQKEIEEQAMVSRYIINCFKKIRLREYTEIGPRTEKAGNLLHLKTTFQVDTQATNFPELATVMLELLHPTSAVAGMPKAEVLPFLKTHENLSREYFSGFLGPVQMSKNTHLFVNLRCMQLRDQEAILYAGAGVTSDSDPKKEFQETEIKFNTLLNVIAKQN</sequence>
<dbReference type="Gene3D" id="3.60.120.10">
    <property type="entry name" value="Anthranilate synthase"/>
    <property type="match status" value="1"/>
</dbReference>
<evidence type="ECO:0000313" key="2">
    <source>
        <dbReference type="EMBL" id="OEK05066.1"/>
    </source>
</evidence>
<organism evidence="2 3">
    <name type="scientific">Roseivirga misakiensis</name>
    <dbReference type="NCBI Taxonomy" id="1563681"/>
    <lineage>
        <taxon>Bacteria</taxon>
        <taxon>Pseudomonadati</taxon>
        <taxon>Bacteroidota</taxon>
        <taxon>Cytophagia</taxon>
        <taxon>Cytophagales</taxon>
        <taxon>Roseivirgaceae</taxon>
        <taxon>Roseivirga</taxon>
    </lineage>
</organism>
<feature type="domain" description="Chorismate-utilising enzyme C-terminal" evidence="1">
    <location>
        <begin position="147"/>
        <end position="398"/>
    </location>
</feature>
<dbReference type="OrthoDB" id="9806579at2"/>
<dbReference type="Pfam" id="PF00425">
    <property type="entry name" value="Chorismate_bind"/>
    <property type="match status" value="1"/>
</dbReference>
<reference evidence="2 3" key="1">
    <citation type="submission" date="2016-08" db="EMBL/GenBank/DDBJ databases">
        <title>Draft genome of Fabibacter sp. strain SK-8.</title>
        <authorList>
            <person name="Wong S.-K."/>
            <person name="Hamasaki K."/>
            <person name="Yoshizawa S."/>
        </authorList>
    </citation>
    <scope>NUCLEOTIDE SEQUENCE [LARGE SCALE GENOMIC DNA]</scope>
    <source>
        <strain evidence="2 3">SK-8</strain>
    </source>
</reference>
<proteinExistence type="predicted"/>
<dbReference type="PANTHER" id="PTHR42839:SF2">
    <property type="entry name" value="ISOCHORISMATE SYNTHASE ENTC"/>
    <property type="match status" value="1"/>
</dbReference>
<dbReference type="PANTHER" id="PTHR42839">
    <property type="entry name" value="ISOCHORISMATE SYNTHASE ENTC"/>
    <property type="match status" value="1"/>
</dbReference>
<dbReference type="AlphaFoldDB" id="A0A1E5T126"/>
<keyword evidence="3" id="KW-1185">Reference proteome</keyword>
<evidence type="ECO:0000313" key="3">
    <source>
        <dbReference type="Proteomes" id="UP000095552"/>
    </source>
</evidence>
<comment type="caution">
    <text evidence="2">The sequence shown here is derived from an EMBL/GenBank/DDBJ whole genome shotgun (WGS) entry which is preliminary data.</text>
</comment>
<gene>
    <name evidence="2" type="ORF">BFP71_16745</name>
</gene>